<gene>
    <name evidence="3" type="ORF">Mal52_35940</name>
</gene>
<keyword evidence="2" id="KW-0472">Membrane</keyword>
<accession>A0A517ZRI8</accession>
<keyword evidence="2" id="KW-0812">Transmembrane</keyword>
<name>A0A517ZRI8_9PLAN</name>
<dbReference type="AlphaFoldDB" id="A0A517ZRI8"/>
<feature type="compositionally biased region" description="Low complexity" evidence="1">
    <location>
        <begin position="81"/>
        <end position="105"/>
    </location>
</feature>
<reference evidence="3 4" key="1">
    <citation type="submission" date="2019-02" db="EMBL/GenBank/DDBJ databases">
        <title>Deep-cultivation of Planctomycetes and their phenomic and genomic characterization uncovers novel biology.</title>
        <authorList>
            <person name="Wiegand S."/>
            <person name="Jogler M."/>
            <person name="Boedeker C."/>
            <person name="Pinto D."/>
            <person name="Vollmers J."/>
            <person name="Rivas-Marin E."/>
            <person name="Kohn T."/>
            <person name="Peeters S.H."/>
            <person name="Heuer A."/>
            <person name="Rast P."/>
            <person name="Oberbeckmann S."/>
            <person name="Bunk B."/>
            <person name="Jeske O."/>
            <person name="Meyerdierks A."/>
            <person name="Storesund J.E."/>
            <person name="Kallscheuer N."/>
            <person name="Luecker S."/>
            <person name="Lage O.M."/>
            <person name="Pohl T."/>
            <person name="Merkel B.J."/>
            <person name="Hornburger P."/>
            <person name="Mueller R.-W."/>
            <person name="Bruemmer F."/>
            <person name="Labrenz M."/>
            <person name="Spormann A.M."/>
            <person name="Op den Camp H."/>
            <person name="Overmann J."/>
            <person name="Amann R."/>
            <person name="Jetten M.S.M."/>
            <person name="Mascher T."/>
            <person name="Medema M.H."/>
            <person name="Devos D.P."/>
            <person name="Kaster A.-K."/>
            <person name="Ovreas L."/>
            <person name="Rohde M."/>
            <person name="Galperin M.Y."/>
            <person name="Jogler C."/>
        </authorList>
    </citation>
    <scope>NUCLEOTIDE SEQUENCE [LARGE SCALE GENOMIC DNA]</scope>
    <source>
        <strain evidence="3 4">Mal52</strain>
    </source>
</reference>
<keyword evidence="2" id="KW-1133">Transmembrane helix</keyword>
<dbReference type="Proteomes" id="UP000319383">
    <property type="component" value="Chromosome"/>
</dbReference>
<evidence type="ECO:0000256" key="1">
    <source>
        <dbReference type="SAM" id="MobiDB-lite"/>
    </source>
</evidence>
<feature type="region of interest" description="Disordered" evidence="1">
    <location>
        <begin position="40"/>
        <end position="150"/>
    </location>
</feature>
<organism evidence="3 4">
    <name type="scientific">Symmachiella dynata</name>
    <dbReference type="NCBI Taxonomy" id="2527995"/>
    <lineage>
        <taxon>Bacteria</taxon>
        <taxon>Pseudomonadati</taxon>
        <taxon>Planctomycetota</taxon>
        <taxon>Planctomycetia</taxon>
        <taxon>Planctomycetales</taxon>
        <taxon>Planctomycetaceae</taxon>
        <taxon>Symmachiella</taxon>
    </lineage>
</organism>
<keyword evidence="4" id="KW-1185">Reference proteome</keyword>
<protein>
    <submittedName>
        <fullName evidence="3">Uncharacterized protein</fullName>
    </submittedName>
</protein>
<evidence type="ECO:0000256" key="2">
    <source>
        <dbReference type="SAM" id="Phobius"/>
    </source>
</evidence>
<sequence length="237" mass="26317">MSDIMPHAVFALGVEDILPVIFVLIGIVSWIINALKEKSQVNERAARPVRPPQKKRDDSLQSEIDIFIQEVTDQRGDQPQRKPQQARRTTTTQRPATQRPATQRPATPPPRERRSRQTQPAPVEPPKPEKHVRPGDEISTRIGPGNRDLGGNLTRHIEERMKSHSVRDATEKRLGHDVDASVAAHLGVSTSAKSSDKVVPQGPTIITQVQRMLSNPESAAQAILLNEILSPPRSKRS</sequence>
<evidence type="ECO:0000313" key="3">
    <source>
        <dbReference type="EMBL" id="QDU45106.1"/>
    </source>
</evidence>
<evidence type="ECO:0000313" key="4">
    <source>
        <dbReference type="Proteomes" id="UP000319383"/>
    </source>
</evidence>
<dbReference type="EMBL" id="CP036276">
    <property type="protein sequence ID" value="QDU45106.1"/>
    <property type="molecule type" value="Genomic_DNA"/>
</dbReference>
<dbReference type="KEGG" id="sdyn:Mal52_35940"/>
<feature type="compositionally biased region" description="Basic and acidic residues" evidence="1">
    <location>
        <begin position="126"/>
        <end position="139"/>
    </location>
</feature>
<proteinExistence type="predicted"/>
<feature type="transmembrane region" description="Helical" evidence="2">
    <location>
        <begin position="17"/>
        <end position="35"/>
    </location>
</feature>